<keyword evidence="1" id="KW-1133">Transmembrane helix</keyword>
<dbReference type="EMBL" id="FNCP01000005">
    <property type="protein sequence ID" value="SDG70535.1"/>
    <property type="molecule type" value="Genomic_DNA"/>
</dbReference>
<keyword evidence="4" id="KW-1185">Reference proteome</keyword>
<keyword evidence="1" id="KW-0472">Membrane</keyword>
<dbReference type="PANTHER" id="PTHR21666">
    <property type="entry name" value="PEPTIDASE-RELATED"/>
    <property type="match status" value="1"/>
</dbReference>
<proteinExistence type="predicted"/>
<sequence>MKCIVVQLCGDLALRIFLTEKLPRTRNNSLDFLTNTVMKFIVHISNRHIKLFFWRNEMKGKYTIIFIPPGHSTTRQFQITRRGKQYLSAFMLFVGVVVVGLFARNLYLSHYINHLQPTIDHITQLKSTIKERDQTINNLSEQSTQITEDLKRITDLEQKLSSILQLDSPSQTTSLSRSISSETSVLANVTPPIGTPTQYALIVTNHLNTLQRYYEIAVVQKDKLDHTPSILPVEGEITSPHGYRRNPFGGLSKEFHNGIDIACNYGTPIIATADGIVTFSARNLIFGLRIDIDHGHGIRTFYGHNSKLLVKEGDKVKKGDVIAYSGNSGRSTGSHLHYGAYVNGKNVDPLTFTELLKET</sequence>
<evidence type="ECO:0000256" key="1">
    <source>
        <dbReference type="SAM" id="Phobius"/>
    </source>
</evidence>
<dbReference type="CDD" id="cd12797">
    <property type="entry name" value="M23_peptidase"/>
    <property type="match status" value="1"/>
</dbReference>
<feature type="transmembrane region" description="Helical" evidence="1">
    <location>
        <begin position="86"/>
        <end position="107"/>
    </location>
</feature>
<feature type="domain" description="M23ase beta-sheet core" evidence="2">
    <location>
        <begin position="255"/>
        <end position="349"/>
    </location>
</feature>
<dbReference type="InterPro" id="IPR050570">
    <property type="entry name" value="Cell_wall_metabolism_enzyme"/>
</dbReference>
<evidence type="ECO:0000313" key="3">
    <source>
        <dbReference type="EMBL" id="SDG70535.1"/>
    </source>
</evidence>
<dbReference type="InterPro" id="IPR011055">
    <property type="entry name" value="Dup_hybrid_motif"/>
</dbReference>
<reference evidence="4" key="1">
    <citation type="submission" date="2016-10" db="EMBL/GenBank/DDBJ databases">
        <authorList>
            <person name="Varghese N."/>
            <person name="Submissions S."/>
        </authorList>
    </citation>
    <scope>NUCLEOTIDE SEQUENCE [LARGE SCALE GENOMIC DNA]</scope>
    <source>
        <strain evidence="4">DSM 8344</strain>
    </source>
</reference>
<dbReference type="AlphaFoldDB" id="A0A1G7WER5"/>
<dbReference type="SUPFAM" id="SSF51261">
    <property type="entry name" value="Duplicated hybrid motif"/>
    <property type="match status" value="1"/>
</dbReference>
<dbReference type="Gene3D" id="2.70.70.10">
    <property type="entry name" value="Glucose Permease (Domain IIA)"/>
    <property type="match status" value="1"/>
</dbReference>
<dbReference type="STRING" id="1121419.SAMN05443529_105128"/>
<name>A0A1G7WER5_9FIRM</name>
<keyword evidence="1" id="KW-0812">Transmembrane</keyword>
<protein>
    <submittedName>
        <fullName evidence="3">Peptidase family M23</fullName>
    </submittedName>
</protein>
<dbReference type="InterPro" id="IPR016047">
    <property type="entry name" value="M23ase_b-sheet_dom"/>
</dbReference>
<dbReference type="Proteomes" id="UP000198656">
    <property type="component" value="Unassembled WGS sequence"/>
</dbReference>
<evidence type="ECO:0000259" key="2">
    <source>
        <dbReference type="Pfam" id="PF01551"/>
    </source>
</evidence>
<accession>A0A1G7WER5</accession>
<evidence type="ECO:0000313" key="4">
    <source>
        <dbReference type="Proteomes" id="UP000198656"/>
    </source>
</evidence>
<gene>
    <name evidence="3" type="ORF">SAMN05443529_105128</name>
</gene>
<dbReference type="GO" id="GO:0004222">
    <property type="term" value="F:metalloendopeptidase activity"/>
    <property type="evidence" value="ECO:0007669"/>
    <property type="project" value="TreeGrafter"/>
</dbReference>
<dbReference type="PANTHER" id="PTHR21666:SF270">
    <property type="entry name" value="MUREIN HYDROLASE ACTIVATOR ENVC"/>
    <property type="match status" value="1"/>
</dbReference>
<dbReference type="Pfam" id="PF01551">
    <property type="entry name" value="Peptidase_M23"/>
    <property type="match status" value="1"/>
</dbReference>
<organism evidence="3 4">
    <name type="scientific">Desulfosporosinus hippei DSM 8344</name>
    <dbReference type="NCBI Taxonomy" id="1121419"/>
    <lineage>
        <taxon>Bacteria</taxon>
        <taxon>Bacillati</taxon>
        <taxon>Bacillota</taxon>
        <taxon>Clostridia</taxon>
        <taxon>Eubacteriales</taxon>
        <taxon>Desulfitobacteriaceae</taxon>
        <taxon>Desulfosporosinus</taxon>
    </lineage>
</organism>